<keyword evidence="2" id="KW-1185">Reference proteome</keyword>
<protein>
    <submittedName>
        <fullName evidence="1">Uncharacterized protein</fullName>
    </submittedName>
</protein>
<sequence length="171" mass="18891">MGSARRRALGTRVSSRGPPAILKTNTRTLGHAHSRKTRYLSSCYSTGRARPNSPRKTISYNYYERRPSCDFIPRVDRLMADCVPPNVAVFILHTCCYVMGLNNERRAQRRRWRLKASPPTFLCFTTGRLSPARCGARPARARARAGARDGRAPTACGAAAACRAPAHPPHG</sequence>
<accession>A0A4C1XE98</accession>
<evidence type="ECO:0000313" key="1">
    <source>
        <dbReference type="EMBL" id="GBP60515.1"/>
    </source>
</evidence>
<reference evidence="1 2" key="1">
    <citation type="journal article" date="2019" name="Commun. Biol.">
        <title>The bagworm genome reveals a unique fibroin gene that provides high tensile strength.</title>
        <authorList>
            <person name="Kono N."/>
            <person name="Nakamura H."/>
            <person name="Ohtoshi R."/>
            <person name="Tomita M."/>
            <person name="Numata K."/>
            <person name="Arakawa K."/>
        </authorList>
    </citation>
    <scope>NUCLEOTIDE SEQUENCE [LARGE SCALE GENOMIC DNA]</scope>
</reference>
<evidence type="ECO:0000313" key="2">
    <source>
        <dbReference type="Proteomes" id="UP000299102"/>
    </source>
</evidence>
<comment type="caution">
    <text evidence="1">The sequence shown here is derived from an EMBL/GenBank/DDBJ whole genome shotgun (WGS) entry which is preliminary data.</text>
</comment>
<dbReference type="EMBL" id="BGZK01000789">
    <property type="protein sequence ID" value="GBP60515.1"/>
    <property type="molecule type" value="Genomic_DNA"/>
</dbReference>
<gene>
    <name evidence="1" type="ORF">EVAR_46723_1</name>
</gene>
<proteinExistence type="predicted"/>
<name>A0A4C1XE98_EUMVA</name>
<dbReference type="Proteomes" id="UP000299102">
    <property type="component" value="Unassembled WGS sequence"/>
</dbReference>
<dbReference type="AlphaFoldDB" id="A0A4C1XE98"/>
<organism evidence="1 2">
    <name type="scientific">Eumeta variegata</name>
    <name type="common">Bagworm moth</name>
    <name type="synonym">Eumeta japonica</name>
    <dbReference type="NCBI Taxonomy" id="151549"/>
    <lineage>
        <taxon>Eukaryota</taxon>
        <taxon>Metazoa</taxon>
        <taxon>Ecdysozoa</taxon>
        <taxon>Arthropoda</taxon>
        <taxon>Hexapoda</taxon>
        <taxon>Insecta</taxon>
        <taxon>Pterygota</taxon>
        <taxon>Neoptera</taxon>
        <taxon>Endopterygota</taxon>
        <taxon>Lepidoptera</taxon>
        <taxon>Glossata</taxon>
        <taxon>Ditrysia</taxon>
        <taxon>Tineoidea</taxon>
        <taxon>Psychidae</taxon>
        <taxon>Oiketicinae</taxon>
        <taxon>Eumeta</taxon>
    </lineage>
</organism>